<evidence type="ECO:0000256" key="2">
    <source>
        <dbReference type="SAM" id="SignalP"/>
    </source>
</evidence>
<dbReference type="PANTHER" id="PTHR43037">
    <property type="entry name" value="UNNAMED PRODUCT-RELATED"/>
    <property type="match status" value="1"/>
</dbReference>
<evidence type="ECO:0000313" key="5">
    <source>
        <dbReference type="Proteomes" id="UP000269708"/>
    </source>
</evidence>
<evidence type="ECO:0000256" key="1">
    <source>
        <dbReference type="ARBA" id="ARBA00022729"/>
    </source>
</evidence>
<dbReference type="InterPro" id="IPR029058">
    <property type="entry name" value="AB_hydrolase_fold"/>
</dbReference>
<accession>A0A3N4VVC9</accession>
<dbReference type="Proteomes" id="UP000269708">
    <property type="component" value="Unassembled WGS sequence"/>
</dbReference>
<dbReference type="Gene3D" id="3.40.50.1820">
    <property type="entry name" value="alpha/beta hydrolase"/>
    <property type="match status" value="1"/>
</dbReference>
<dbReference type="EMBL" id="RKQN01000001">
    <property type="protein sequence ID" value="RPE81007.1"/>
    <property type="molecule type" value="Genomic_DNA"/>
</dbReference>
<evidence type="ECO:0000313" key="4">
    <source>
        <dbReference type="EMBL" id="RPE81007.1"/>
    </source>
</evidence>
<protein>
    <submittedName>
        <fullName evidence="4">Putative esterase</fullName>
    </submittedName>
</protein>
<dbReference type="SUPFAM" id="SSF53474">
    <property type="entry name" value="alpha/beta-Hydrolases"/>
    <property type="match status" value="1"/>
</dbReference>
<sequence>MLPPLPRSRHARPLRALLLVLVLATTAACVHAPRREAAGGFVERELRLDGRLHRYRVFVPTLQAGGRRPPVVLFLHGSGERGDDNVRQAEVGLGPYVRRHSADFPAIVVFPQSPRGESWTGATARMALAALDASLAEFGGDPERVVLTGISRGGYGVIELALMQPQRFAALAPVCGGITQPNVPEPLFVAAVATAPDPFAAAALKLQPVPIWLFHGARDEVVTPDQSRHLAEALRRVGADVRYTEFPDLGHDAWDAAYATPELWRWAFAQRRR</sequence>
<feature type="domain" description="Peptidase S9 prolyl oligopeptidase catalytic" evidence="3">
    <location>
        <begin position="205"/>
        <end position="254"/>
    </location>
</feature>
<dbReference type="Pfam" id="PF00326">
    <property type="entry name" value="Peptidase_S9"/>
    <property type="match status" value="1"/>
</dbReference>
<keyword evidence="5" id="KW-1185">Reference proteome</keyword>
<dbReference type="OrthoDB" id="9764953at2"/>
<organism evidence="4 5">
    <name type="scientific">Vulcaniibacterium tengchongense</name>
    <dbReference type="NCBI Taxonomy" id="1273429"/>
    <lineage>
        <taxon>Bacteria</taxon>
        <taxon>Pseudomonadati</taxon>
        <taxon>Pseudomonadota</taxon>
        <taxon>Gammaproteobacteria</taxon>
        <taxon>Lysobacterales</taxon>
        <taxon>Lysobacteraceae</taxon>
        <taxon>Vulcaniibacterium</taxon>
    </lineage>
</organism>
<dbReference type="PROSITE" id="PS51257">
    <property type="entry name" value="PROKAR_LIPOPROTEIN"/>
    <property type="match status" value="1"/>
</dbReference>
<feature type="chain" id="PRO_5018335737" evidence="2">
    <location>
        <begin position="33"/>
        <end position="273"/>
    </location>
</feature>
<dbReference type="InterPro" id="IPR001375">
    <property type="entry name" value="Peptidase_S9_cat"/>
</dbReference>
<keyword evidence="1 2" id="KW-0732">Signal</keyword>
<evidence type="ECO:0000259" key="3">
    <source>
        <dbReference type="Pfam" id="PF00326"/>
    </source>
</evidence>
<feature type="signal peptide" evidence="2">
    <location>
        <begin position="1"/>
        <end position="32"/>
    </location>
</feature>
<dbReference type="PANTHER" id="PTHR43037:SF1">
    <property type="entry name" value="BLL1128 PROTEIN"/>
    <property type="match status" value="1"/>
</dbReference>
<dbReference type="RefSeq" id="WP_123768597.1">
    <property type="nucleotide sequence ID" value="NZ_RKQN01000001.1"/>
</dbReference>
<gene>
    <name evidence="4" type="ORF">EDC50_0174</name>
</gene>
<dbReference type="AlphaFoldDB" id="A0A3N4VVC9"/>
<name>A0A3N4VVC9_9GAMM</name>
<comment type="caution">
    <text evidence="4">The sequence shown here is derived from an EMBL/GenBank/DDBJ whole genome shotgun (WGS) entry which is preliminary data.</text>
</comment>
<reference evidence="4 5" key="1">
    <citation type="submission" date="2018-11" db="EMBL/GenBank/DDBJ databases">
        <title>Genomic Encyclopedia of Type Strains, Phase IV (KMG-IV): sequencing the most valuable type-strain genomes for metagenomic binning, comparative biology and taxonomic classification.</title>
        <authorList>
            <person name="Goeker M."/>
        </authorList>
    </citation>
    <scope>NUCLEOTIDE SEQUENCE [LARGE SCALE GENOMIC DNA]</scope>
    <source>
        <strain evidence="4 5">DSM 25623</strain>
    </source>
</reference>
<dbReference type="InterPro" id="IPR050955">
    <property type="entry name" value="Plant_Biomass_Hydrol_Est"/>
</dbReference>
<proteinExistence type="predicted"/>